<evidence type="ECO:0000256" key="1">
    <source>
        <dbReference type="ARBA" id="ARBA00004323"/>
    </source>
</evidence>
<gene>
    <name evidence="7" type="ORF">HKI87_07g46790</name>
</gene>
<proteinExistence type="inferred from homology"/>
<dbReference type="AlphaFoldDB" id="A0AAX4PA82"/>
<reference evidence="7 8" key="1">
    <citation type="submission" date="2024-03" db="EMBL/GenBank/DDBJ databases">
        <title>Complete genome sequence of the green alga Chloropicon roscoffensis RCC1871.</title>
        <authorList>
            <person name="Lemieux C."/>
            <person name="Pombert J.-F."/>
            <person name="Otis C."/>
            <person name="Turmel M."/>
        </authorList>
    </citation>
    <scope>NUCLEOTIDE SEQUENCE [LARGE SCALE GENOMIC DNA]</scope>
    <source>
        <strain evidence="7 8">RCC1871</strain>
    </source>
</reference>
<dbReference type="Proteomes" id="UP001472866">
    <property type="component" value="Chromosome 07"/>
</dbReference>
<feature type="domain" description="Exostosin GT47" evidence="6">
    <location>
        <begin position="83"/>
        <end position="389"/>
    </location>
</feature>
<feature type="region of interest" description="Disordered" evidence="4">
    <location>
        <begin position="44"/>
        <end position="69"/>
    </location>
</feature>
<dbReference type="Pfam" id="PF03016">
    <property type="entry name" value="Exostosin_GT47"/>
    <property type="match status" value="1"/>
</dbReference>
<accession>A0AAX4PA82</accession>
<keyword evidence="3" id="KW-0333">Golgi apparatus</keyword>
<name>A0AAX4PA82_9CHLO</name>
<evidence type="ECO:0000256" key="4">
    <source>
        <dbReference type="SAM" id="MobiDB-lite"/>
    </source>
</evidence>
<dbReference type="GO" id="GO:0000139">
    <property type="term" value="C:Golgi membrane"/>
    <property type="evidence" value="ECO:0007669"/>
    <property type="project" value="UniProtKB-SubCell"/>
</dbReference>
<evidence type="ECO:0000256" key="5">
    <source>
        <dbReference type="SAM" id="SignalP"/>
    </source>
</evidence>
<dbReference type="EMBL" id="CP151507">
    <property type="protein sequence ID" value="WZN63134.1"/>
    <property type="molecule type" value="Genomic_DNA"/>
</dbReference>
<dbReference type="InterPro" id="IPR040911">
    <property type="entry name" value="Exostosin_GT47"/>
</dbReference>
<dbReference type="PANTHER" id="PTHR11062:SF281">
    <property type="entry name" value="EXOSTOSIN-LIKE 2"/>
    <property type="match status" value="1"/>
</dbReference>
<keyword evidence="8" id="KW-1185">Reference proteome</keyword>
<keyword evidence="5" id="KW-0732">Signal</keyword>
<protein>
    <submittedName>
        <fullName evidence="7">Exostosin-like glycosyltransferase</fullName>
    </submittedName>
</protein>
<evidence type="ECO:0000313" key="7">
    <source>
        <dbReference type="EMBL" id="WZN63134.1"/>
    </source>
</evidence>
<feature type="signal peptide" evidence="5">
    <location>
        <begin position="1"/>
        <end position="37"/>
    </location>
</feature>
<dbReference type="PANTHER" id="PTHR11062">
    <property type="entry name" value="EXOSTOSIN HEPARAN SULFATE GLYCOSYLTRANSFERASE -RELATED"/>
    <property type="match status" value="1"/>
</dbReference>
<dbReference type="InterPro" id="IPR004263">
    <property type="entry name" value="Exostosin"/>
</dbReference>
<evidence type="ECO:0000259" key="6">
    <source>
        <dbReference type="Pfam" id="PF03016"/>
    </source>
</evidence>
<dbReference type="GO" id="GO:0016757">
    <property type="term" value="F:glycosyltransferase activity"/>
    <property type="evidence" value="ECO:0007669"/>
    <property type="project" value="InterPro"/>
</dbReference>
<evidence type="ECO:0000256" key="2">
    <source>
        <dbReference type="ARBA" id="ARBA00010271"/>
    </source>
</evidence>
<organism evidence="7 8">
    <name type="scientific">Chloropicon roscoffensis</name>
    <dbReference type="NCBI Taxonomy" id="1461544"/>
    <lineage>
        <taxon>Eukaryota</taxon>
        <taxon>Viridiplantae</taxon>
        <taxon>Chlorophyta</taxon>
        <taxon>Chloropicophyceae</taxon>
        <taxon>Chloropicales</taxon>
        <taxon>Chloropicaceae</taxon>
        <taxon>Chloropicon</taxon>
    </lineage>
</organism>
<comment type="similarity">
    <text evidence="2">Belongs to the glycosyltransferase 47 family.</text>
</comment>
<evidence type="ECO:0000313" key="8">
    <source>
        <dbReference type="Proteomes" id="UP001472866"/>
    </source>
</evidence>
<comment type="subcellular location">
    <subcellularLocation>
        <location evidence="1">Golgi apparatus membrane</location>
        <topology evidence="1">Single-pass type II membrane protein</topology>
    </subcellularLocation>
</comment>
<evidence type="ECO:0000256" key="3">
    <source>
        <dbReference type="ARBA" id="ARBA00023034"/>
    </source>
</evidence>
<sequence length="458" mass="51428">MLAFLLKSVPPKRRLRAAAIFLLGLFVLSLFLVDLDAEEELGAPGLRDNPGTAAKTRMSETAASSGPSPLPDFAKGKLATGFKFKVFVYEEDLPRDLYGALRRDARCSNEYSGLEALLPSMIKGLDVYTPYGENADYYVVPVMTECFLKRKLMMGKDFNWAVKDLNSLFEQTLDEIQSSYPHWSRTEGRDHIFVFPSERGPSLLNQANLQRIRKSIFLTGATSYKPLVFEPWKDVVLPTYRWPDKANATSPQGAVEEQAAGEREVLVHFRGAVPGLEDKQPSGLTYQLQRALDGSDLEDREFVFGDLDEDCADLDCVRGEMRRSVFCLCPGGDFEGWSLRLYNAIAAGCIPVILSNKAELPFAQLLDYSRFSVKVAEEDAGRLPEILKGLGRTKIQNKQKELRLVAPRFSWDYASRDASGEAVYAEASALNSLLEILHVKLRFMRNSPYNFWIKEDNA</sequence>
<feature type="chain" id="PRO_5043993894" evidence="5">
    <location>
        <begin position="38"/>
        <end position="458"/>
    </location>
</feature>